<dbReference type="EMBL" id="JBGOOT010000007">
    <property type="protein sequence ID" value="MEZ8195316.1"/>
    <property type="molecule type" value="Genomic_DNA"/>
</dbReference>
<comment type="caution">
    <text evidence="2">The sequence shown here is derived from an EMBL/GenBank/DDBJ whole genome shotgun (WGS) entry which is preliminary data.</text>
</comment>
<dbReference type="GO" id="GO:0008168">
    <property type="term" value="F:methyltransferase activity"/>
    <property type="evidence" value="ECO:0007669"/>
    <property type="project" value="UniProtKB-KW"/>
</dbReference>
<dbReference type="InterPro" id="IPR029063">
    <property type="entry name" value="SAM-dependent_MTases_sf"/>
</dbReference>
<keyword evidence="2" id="KW-0489">Methyltransferase</keyword>
<feature type="domain" description="Methyltransferase FkbM" evidence="1">
    <location>
        <begin position="79"/>
        <end position="219"/>
    </location>
</feature>
<reference evidence="2 3" key="1">
    <citation type="submission" date="2024-06" db="EMBL/GenBank/DDBJ databases">
        <authorList>
            <person name="Steensen K."/>
            <person name="Seneca J."/>
            <person name="Bartlau N."/>
            <person name="Yu A.X."/>
            <person name="Polz M.F."/>
        </authorList>
    </citation>
    <scope>NUCLEOTIDE SEQUENCE [LARGE SCALE GENOMIC DNA]</scope>
    <source>
        <strain evidence="2 3">FF146</strain>
    </source>
</reference>
<keyword evidence="3" id="KW-1185">Reference proteome</keyword>
<dbReference type="Gene3D" id="3.40.50.150">
    <property type="entry name" value="Vaccinia Virus protein VP39"/>
    <property type="match status" value="1"/>
</dbReference>
<proteinExistence type="predicted"/>
<gene>
    <name evidence="2" type="ORF">ACED38_10495</name>
</gene>
<evidence type="ECO:0000313" key="3">
    <source>
        <dbReference type="Proteomes" id="UP001569153"/>
    </source>
</evidence>
<evidence type="ECO:0000313" key="2">
    <source>
        <dbReference type="EMBL" id="MEZ8195316.1"/>
    </source>
</evidence>
<accession>A0ABV4M714</accession>
<organism evidence="2 3">
    <name type="scientific">Vibrio cortegadensis</name>
    <dbReference type="NCBI Taxonomy" id="1328770"/>
    <lineage>
        <taxon>Bacteria</taxon>
        <taxon>Pseudomonadati</taxon>
        <taxon>Pseudomonadota</taxon>
        <taxon>Gammaproteobacteria</taxon>
        <taxon>Vibrionales</taxon>
        <taxon>Vibrionaceae</taxon>
        <taxon>Vibrio</taxon>
    </lineage>
</organism>
<dbReference type="InterPro" id="IPR052514">
    <property type="entry name" value="SAM-dependent_MTase"/>
</dbReference>
<dbReference type="RefSeq" id="WP_371730393.1">
    <property type="nucleotide sequence ID" value="NZ_JBGOOT010000007.1"/>
</dbReference>
<dbReference type="PANTHER" id="PTHR34203">
    <property type="entry name" value="METHYLTRANSFERASE, FKBM FAMILY PROTEIN"/>
    <property type="match status" value="1"/>
</dbReference>
<dbReference type="PANTHER" id="PTHR34203:SF15">
    <property type="entry name" value="SLL1173 PROTEIN"/>
    <property type="match status" value="1"/>
</dbReference>
<keyword evidence="2" id="KW-0808">Transferase</keyword>
<dbReference type="NCBIfam" id="TIGR01444">
    <property type="entry name" value="fkbM_fam"/>
    <property type="match status" value="1"/>
</dbReference>
<evidence type="ECO:0000259" key="1">
    <source>
        <dbReference type="Pfam" id="PF05050"/>
    </source>
</evidence>
<name>A0ABV4M714_9VIBR</name>
<dbReference type="Proteomes" id="UP001569153">
    <property type="component" value="Unassembled WGS sequence"/>
</dbReference>
<sequence length="252" mass="28640">MKKKIRIKKALQYFGVPAVIDSIKAQYFGGSELFSIKLDYLEHPLSLRLLGSDVPTFKKIFIEQEYDFHTNIPPKVIVDAGANVGFTSVYLANKFPECKIISIEPEAENFEVLKLNTKPYKNIVAIQAALWNENKKINLVDPGKGSWGFTAEDSDDNDADLIDAVTVDYLLEHYKLGHIDILKIDIEGSEKEVFDDTSKWLSNVNSIVIELHERMKQGCNRSFYTGTPGFNVEWQKGENVFIARDEEVMSPR</sequence>
<dbReference type="GO" id="GO:0032259">
    <property type="term" value="P:methylation"/>
    <property type="evidence" value="ECO:0007669"/>
    <property type="project" value="UniProtKB-KW"/>
</dbReference>
<dbReference type="Pfam" id="PF05050">
    <property type="entry name" value="Methyltransf_21"/>
    <property type="match status" value="1"/>
</dbReference>
<protein>
    <submittedName>
        <fullName evidence="2">FkbM family methyltransferase</fullName>
    </submittedName>
</protein>
<dbReference type="InterPro" id="IPR006342">
    <property type="entry name" value="FkbM_mtfrase"/>
</dbReference>
<dbReference type="SUPFAM" id="SSF53335">
    <property type="entry name" value="S-adenosyl-L-methionine-dependent methyltransferases"/>
    <property type="match status" value="1"/>
</dbReference>